<dbReference type="OrthoDB" id="6489413at2759"/>
<dbReference type="RefSeq" id="XP_027199360.1">
    <property type="nucleotide sequence ID" value="XM_027343559.1"/>
</dbReference>
<keyword evidence="4" id="KW-1185">Reference proteome</keyword>
<feature type="compositionally biased region" description="Low complexity" evidence="1">
    <location>
        <begin position="266"/>
        <end position="281"/>
    </location>
</feature>
<dbReference type="OMA" id="NEDSYCM"/>
<reference evidence="5" key="1">
    <citation type="submission" date="2025-08" db="UniProtKB">
        <authorList>
            <consortium name="RefSeq"/>
        </authorList>
    </citation>
    <scope>IDENTIFICATION</scope>
    <source>
        <strain evidence="5">Airmid</strain>
    </source>
</reference>
<keyword evidence="2" id="KW-1133">Transmembrane helix</keyword>
<dbReference type="KEGG" id="dpte:113793513"/>
<sequence>MKTISTMMNSESIYLAVFISLLTISSARGNYGYGQQYGNQVCDKNVHQRAKEMIRVEMQRGQPVNSGNPPYDTRYPGLTNSYQANNYTNNRNYLPDQLNDHQCKLMRQAFDDLLINTPLCDPIGSYQFQASSDLIQQARNFLVQHCERNQGWRYAQCFKRREVIECENQYNYLKSRTPDQGRNYARNNNNEPISYEVCQAFETFRNCVISQSRSCYTTDLELLGTYFVDKAHNAAWSCIPSHMTAISDSYSRRTDLSYQQNPGSRYYPQQQPPYGQFQNIPNLNNNPISPYQTQNQPFPIDTIDRAGVGGALSGIHTGTVSVCIERVRPFENSCLDHLIMRQREARYGRSSNDVQRRICCALFRYRDCLSRVVLERCFDNSRVTVDILMGDRNREITQSCRDVTRDQCNNAKRLLVSFHLMFVSLITIFTLNSFFR</sequence>
<dbReference type="Proteomes" id="UP000515146">
    <property type="component" value="Unplaced"/>
</dbReference>
<keyword evidence="3" id="KW-0732">Signal</keyword>
<keyword evidence="2" id="KW-0812">Transmembrane</keyword>
<name>A0A6P6Y270_DERPT</name>
<evidence type="ECO:0000313" key="4">
    <source>
        <dbReference type="Proteomes" id="UP000515146"/>
    </source>
</evidence>
<keyword evidence="2" id="KW-0472">Membrane</keyword>
<feature type="region of interest" description="Disordered" evidence="1">
    <location>
        <begin position="254"/>
        <end position="281"/>
    </location>
</feature>
<evidence type="ECO:0000256" key="1">
    <source>
        <dbReference type="SAM" id="MobiDB-lite"/>
    </source>
</evidence>
<dbReference type="AlphaFoldDB" id="A0A6P6Y270"/>
<evidence type="ECO:0000256" key="3">
    <source>
        <dbReference type="SAM" id="SignalP"/>
    </source>
</evidence>
<dbReference type="InParanoid" id="A0A6P6Y270"/>
<accession>A0A6P6Y270</accession>
<proteinExistence type="predicted"/>
<organism evidence="4 5">
    <name type="scientific">Dermatophagoides pteronyssinus</name>
    <name type="common">European house dust mite</name>
    <dbReference type="NCBI Taxonomy" id="6956"/>
    <lineage>
        <taxon>Eukaryota</taxon>
        <taxon>Metazoa</taxon>
        <taxon>Ecdysozoa</taxon>
        <taxon>Arthropoda</taxon>
        <taxon>Chelicerata</taxon>
        <taxon>Arachnida</taxon>
        <taxon>Acari</taxon>
        <taxon>Acariformes</taxon>
        <taxon>Sarcoptiformes</taxon>
        <taxon>Astigmata</taxon>
        <taxon>Psoroptidia</taxon>
        <taxon>Analgoidea</taxon>
        <taxon>Pyroglyphidae</taxon>
        <taxon>Dermatophagoidinae</taxon>
        <taxon>Dermatophagoides</taxon>
    </lineage>
</organism>
<protein>
    <submittedName>
        <fullName evidence="5">Uncharacterized protein LOC113793513</fullName>
    </submittedName>
</protein>
<feature type="chain" id="PRO_5028144722" evidence="3">
    <location>
        <begin position="30"/>
        <end position="436"/>
    </location>
</feature>
<feature type="signal peptide" evidence="3">
    <location>
        <begin position="1"/>
        <end position="29"/>
    </location>
</feature>
<gene>
    <name evidence="5" type="primary">LOC113793513</name>
</gene>
<feature type="transmembrane region" description="Helical" evidence="2">
    <location>
        <begin position="414"/>
        <end position="435"/>
    </location>
</feature>
<evidence type="ECO:0000256" key="2">
    <source>
        <dbReference type="SAM" id="Phobius"/>
    </source>
</evidence>
<evidence type="ECO:0000313" key="5">
    <source>
        <dbReference type="RefSeq" id="XP_027199360.1"/>
    </source>
</evidence>